<dbReference type="CDD" id="cd06532">
    <property type="entry name" value="Glyco_transf_25"/>
    <property type="match status" value="1"/>
</dbReference>
<proteinExistence type="predicted"/>
<gene>
    <name evidence="2" type="ORF">GCM10008171_23800</name>
</gene>
<feature type="domain" description="Glycosyl transferase family 25" evidence="1">
    <location>
        <begin position="12"/>
        <end position="187"/>
    </location>
</feature>
<comment type="caution">
    <text evidence="2">The sequence shown here is derived from an EMBL/GenBank/DDBJ whole genome shotgun (WGS) entry which is preliminary data.</text>
</comment>
<reference evidence="2" key="2">
    <citation type="submission" date="2023-01" db="EMBL/GenBank/DDBJ databases">
        <authorList>
            <person name="Sun Q."/>
            <person name="Evtushenko L."/>
        </authorList>
    </citation>
    <scope>NUCLEOTIDE SEQUENCE</scope>
    <source>
        <strain evidence="2">VKM B-2555</strain>
    </source>
</reference>
<evidence type="ECO:0000313" key="2">
    <source>
        <dbReference type="EMBL" id="GLK77126.1"/>
    </source>
</evidence>
<dbReference type="EMBL" id="BSFK01000010">
    <property type="protein sequence ID" value="GLK77126.1"/>
    <property type="molecule type" value="Genomic_DNA"/>
</dbReference>
<dbReference type="RefSeq" id="WP_271204962.1">
    <property type="nucleotide sequence ID" value="NZ_BSFK01000010.1"/>
</dbReference>
<accession>A0A9W6N4D3</accession>
<evidence type="ECO:0000259" key="1">
    <source>
        <dbReference type="Pfam" id="PF01755"/>
    </source>
</evidence>
<keyword evidence="3" id="KW-1185">Reference proteome</keyword>
<name>A0A9W6N4D3_9HYPH</name>
<dbReference type="Pfam" id="PF01755">
    <property type="entry name" value="Glyco_transf_25"/>
    <property type="match status" value="1"/>
</dbReference>
<protein>
    <recommendedName>
        <fullName evidence="1">Glycosyl transferase family 25 domain-containing protein</fullName>
    </recommendedName>
</protein>
<dbReference type="InterPro" id="IPR002654">
    <property type="entry name" value="Glyco_trans_25"/>
</dbReference>
<organism evidence="2 3">
    <name type="scientific">Methylopila jiangsuensis</name>
    <dbReference type="NCBI Taxonomy" id="586230"/>
    <lineage>
        <taxon>Bacteria</taxon>
        <taxon>Pseudomonadati</taxon>
        <taxon>Pseudomonadota</taxon>
        <taxon>Alphaproteobacteria</taxon>
        <taxon>Hyphomicrobiales</taxon>
        <taxon>Methylopilaceae</taxon>
        <taxon>Methylopila</taxon>
    </lineage>
</organism>
<dbReference type="AlphaFoldDB" id="A0A9W6N4D3"/>
<sequence>MSHDAQEGQYFNIIVINLDRDTERFNSVSKQISDFGLQFHRLSAINGASLPRGLLKRVKIGGRAANNFPGTFGCLTSHIKAWETSLTLEKDFTLILEDDIVINSSISSIDSNFFSQNFDLYFANNRISSHFNQKSSPVTTYPFAEVAATRPSGISTPGGDGYFVSKSGARKLLERINWARLPRHVDQFLVSASLVPQHLDVIEKNPALAEGIKSMGSTMGEKPEISSVCIIPAIVQHIVNSKSSRISSDQT</sequence>
<evidence type="ECO:0000313" key="3">
    <source>
        <dbReference type="Proteomes" id="UP001143364"/>
    </source>
</evidence>
<reference evidence="2" key="1">
    <citation type="journal article" date="2014" name="Int. J. Syst. Evol. Microbiol.">
        <title>Complete genome sequence of Corynebacterium casei LMG S-19264T (=DSM 44701T), isolated from a smear-ripened cheese.</title>
        <authorList>
            <consortium name="US DOE Joint Genome Institute (JGI-PGF)"/>
            <person name="Walter F."/>
            <person name="Albersmeier A."/>
            <person name="Kalinowski J."/>
            <person name="Ruckert C."/>
        </authorList>
    </citation>
    <scope>NUCLEOTIDE SEQUENCE</scope>
    <source>
        <strain evidence="2">VKM B-2555</strain>
    </source>
</reference>
<dbReference type="Proteomes" id="UP001143364">
    <property type="component" value="Unassembled WGS sequence"/>
</dbReference>